<sequence>MERRLESLYSEMIEFINKSQCQTDLTTCMAIRGRQYNGDLMVIGRAVNGWEPGIWPKHELSDPAKFKKYIAQLYVVSNPVTGYCPLDWVKKAWGNNSENKYNTKKSAFWRIVARVFNILDSEKDWTSKLIWSNLYKIAPAESGNPSNKLIKLQQDYCIDILREEINLYKPKCLLFLTGLDWAAPFLEGINEINVRRTQKDLVVAAGSVLIDGYIGRVLIARHPQGKNESKMVEQIRELMLKS</sequence>
<reference evidence="1 2" key="1">
    <citation type="journal article" date="2015" name="Int. J. Syst. Evol. Microbiol.">
        <title>Sporolactobacillus shoreae sp. nov. and Sporolactobacillus spathodeae sp. nov., two spore-forming lactic acid bacteria isolated from tree barks in Thailand.</title>
        <authorList>
            <person name="Thamacharoensuk T."/>
            <person name="Kitahara M."/>
            <person name="Ohkuma M."/>
            <person name="Thongchul N."/>
            <person name="Tanasupawat S."/>
        </authorList>
    </citation>
    <scope>NUCLEOTIDE SEQUENCE [LARGE SCALE GENOMIC DNA]</scope>
    <source>
        <strain evidence="1 2">BK92</strain>
    </source>
</reference>
<accession>A0A4Z0GKL5</accession>
<dbReference type="OrthoDB" id="9805159at2"/>
<dbReference type="EMBL" id="SRJD01000013">
    <property type="protein sequence ID" value="TGA97487.1"/>
    <property type="molecule type" value="Genomic_DNA"/>
</dbReference>
<dbReference type="Proteomes" id="UP000298347">
    <property type="component" value="Unassembled WGS sequence"/>
</dbReference>
<evidence type="ECO:0008006" key="3">
    <source>
        <dbReference type="Google" id="ProtNLM"/>
    </source>
</evidence>
<proteinExistence type="predicted"/>
<comment type="caution">
    <text evidence="1">The sequence shown here is derived from an EMBL/GenBank/DDBJ whole genome shotgun (WGS) entry which is preliminary data.</text>
</comment>
<protein>
    <recommendedName>
        <fullName evidence="3">Uracil-DNA glycosylase-like domain-containing protein</fullName>
    </recommendedName>
</protein>
<evidence type="ECO:0000313" key="2">
    <source>
        <dbReference type="Proteomes" id="UP000298347"/>
    </source>
</evidence>
<dbReference type="RefSeq" id="WP_135348953.1">
    <property type="nucleotide sequence ID" value="NZ_SRJD01000013.1"/>
</dbReference>
<organism evidence="1 2">
    <name type="scientific">Sporolactobacillus shoreae</name>
    <dbReference type="NCBI Taxonomy" id="1465501"/>
    <lineage>
        <taxon>Bacteria</taxon>
        <taxon>Bacillati</taxon>
        <taxon>Bacillota</taxon>
        <taxon>Bacilli</taxon>
        <taxon>Bacillales</taxon>
        <taxon>Sporolactobacillaceae</taxon>
        <taxon>Sporolactobacillus</taxon>
    </lineage>
</organism>
<name>A0A4Z0GKL5_9BACL</name>
<dbReference type="AlphaFoldDB" id="A0A4Z0GKL5"/>
<evidence type="ECO:0000313" key="1">
    <source>
        <dbReference type="EMBL" id="TGA97487.1"/>
    </source>
</evidence>
<gene>
    <name evidence="1" type="ORF">E4665_11600</name>
</gene>
<keyword evidence="2" id="KW-1185">Reference proteome</keyword>